<feature type="transmembrane region" description="Helical" evidence="3">
    <location>
        <begin position="33"/>
        <end position="53"/>
    </location>
</feature>
<keyword evidence="3" id="KW-1133">Transmembrane helix</keyword>
<keyword evidence="3" id="KW-0812">Transmembrane</keyword>
<dbReference type="EMBL" id="QYZD01000007">
    <property type="protein sequence ID" value="RJG24331.1"/>
    <property type="molecule type" value="Genomic_DNA"/>
</dbReference>
<sequence length="293" mass="32289">MNSFPKLKLTLSMAIFGSVGFFSQQTGLPALELVFVRCICATLFLCLCWVLTGQAKRERLIGREVIQVLACGVFLVLNWVFLFRSFETMSVTISISIYHLAPVFVLILGSFLFREKMTLLAALSILVCFVGTLFVIGIDQGLSWREVWSTGAGWALLAALFYAGTTLLGKGINIMSAYLMTVLQTLLGVFLLLPFVDFSAFHSLTPENWAYIAATGLIHTGFVYYLFFDSLRNLSARIISALIFVDPAVAILLDTVLTGFRPTLLQVAGIALIFAGMAGSLWKPESKQEYLTS</sequence>
<feature type="transmembrane region" description="Helical" evidence="3">
    <location>
        <begin position="208"/>
        <end position="227"/>
    </location>
</feature>
<dbReference type="AlphaFoldDB" id="A0A3A3GJH1"/>
<evidence type="ECO:0000256" key="3">
    <source>
        <dbReference type="SAM" id="Phobius"/>
    </source>
</evidence>
<feature type="transmembrane region" description="Helical" evidence="3">
    <location>
        <begin position="239"/>
        <end position="257"/>
    </location>
</feature>
<feature type="transmembrane region" description="Helical" evidence="3">
    <location>
        <begin position="65"/>
        <end position="83"/>
    </location>
</feature>
<dbReference type="GO" id="GO:0016020">
    <property type="term" value="C:membrane"/>
    <property type="evidence" value="ECO:0007669"/>
    <property type="project" value="InterPro"/>
</dbReference>
<dbReference type="Proteomes" id="UP000266177">
    <property type="component" value="Unassembled WGS sequence"/>
</dbReference>
<evidence type="ECO:0000256" key="1">
    <source>
        <dbReference type="ARBA" id="ARBA00004127"/>
    </source>
</evidence>
<keyword evidence="3" id="KW-0472">Membrane</keyword>
<dbReference type="InterPro" id="IPR000620">
    <property type="entry name" value="EamA_dom"/>
</dbReference>
<dbReference type="RefSeq" id="WP_119793400.1">
    <property type="nucleotide sequence ID" value="NZ_QYZD01000007.1"/>
</dbReference>
<dbReference type="PANTHER" id="PTHR22911">
    <property type="entry name" value="ACYL-MALONYL CONDENSING ENZYME-RELATED"/>
    <property type="match status" value="1"/>
</dbReference>
<comment type="subcellular location">
    <subcellularLocation>
        <location evidence="1">Endomembrane system</location>
        <topology evidence="1">Multi-pass membrane protein</topology>
    </subcellularLocation>
</comment>
<evidence type="ECO:0000313" key="6">
    <source>
        <dbReference type="Proteomes" id="UP000266177"/>
    </source>
</evidence>
<feature type="transmembrane region" description="Helical" evidence="3">
    <location>
        <begin position="263"/>
        <end position="282"/>
    </location>
</feature>
<evidence type="ECO:0000256" key="2">
    <source>
        <dbReference type="ARBA" id="ARBA00007362"/>
    </source>
</evidence>
<dbReference type="Pfam" id="PF00892">
    <property type="entry name" value="EamA"/>
    <property type="match status" value="2"/>
</dbReference>
<protein>
    <submittedName>
        <fullName evidence="5">DMT family transporter</fullName>
    </submittedName>
</protein>
<gene>
    <name evidence="5" type="ORF">DQX05_10780</name>
</gene>
<name>A0A3A3GJH1_PANTH</name>
<dbReference type="SUPFAM" id="SSF103481">
    <property type="entry name" value="Multidrug resistance efflux transporter EmrE"/>
    <property type="match status" value="2"/>
</dbReference>
<feature type="transmembrane region" description="Helical" evidence="3">
    <location>
        <begin position="119"/>
        <end position="138"/>
    </location>
</feature>
<proteinExistence type="inferred from homology"/>
<feature type="transmembrane region" description="Helical" evidence="3">
    <location>
        <begin position="176"/>
        <end position="196"/>
    </location>
</feature>
<feature type="domain" description="EamA" evidence="4">
    <location>
        <begin position="150"/>
        <end position="280"/>
    </location>
</feature>
<comment type="caution">
    <text evidence="5">The sequence shown here is derived from an EMBL/GenBank/DDBJ whole genome shotgun (WGS) entry which is preliminary data.</text>
</comment>
<dbReference type="FunFam" id="1.10.3730.20:FF:000010">
    <property type="entry name" value="EamA family transporter"/>
    <property type="match status" value="1"/>
</dbReference>
<dbReference type="InterPro" id="IPR037185">
    <property type="entry name" value="EmrE-like"/>
</dbReference>
<feature type="domain" description="EamA" evidence="4">
    <location>
        <begin position="10"/>
        <end position="136"/>
    </location>
</feature>
<feature type="transmembrane region" description="Helical" evidence="3">
    <location>
        <begin position="150"/>
        <end position="169"/>
    </location>
</feature>
<evidence type="ECO:0000313" key="5">
    <source>
        <dbReference type="EMBL" id="RJG24331.1"/>
    </source>
</evidence>
<dbReference type="PANTHER" id="PTHR22911:SF102">
    <property type="entry name" value="MEMBRANE PROTEIN"/>
    <property type="match status" value="1"/>
</dbReference>
<feature type="transmembrane region" description="Helical" evidence="3">
    <location>
        <begin position="89"/>
        <end position="112"/>
    </location>
</feature>
<dbReference type="OrthoDB" id="9814238at2"/>
<organism evidence="5 6">
    <name type="scientific">Paenibacillus thiaminolyticus</name>
    <name type="common">Bacillus thiaminolyticus</name>
    <dbReference type="NCBI Taxonomy" id="49283"/>
    <lineage>
        <taxon>Bacteria</taxon>
        <taxon>Bacillati</taxon>
        <taxon>Bacillota</taxon>
        <taxon>Bacilli</taxon>
        <taxon>Bacillales</taxon>
        <taxon>Paenibacillaceae</taxon>
        <taxon>Paenibacillus</taxon>
    </lineage>
</organism>
<accession>A0A3A3GJH1</accession>
<evidence type="ECO:0000259" key="4">
    <source>
        <dbReference type="Pfam" id="PF00892"/>
    </source>
</evidence>
<reference evidence="5 6" key="1">
    <citation type="submission" date="2018-09" db="EMBL/GenBank/DDBJ databases">
        <title>Paenibacillus SK2017-BO5.</title>
        <authorList>
            <person name="Piskunova J.V."/>
            <person name="Dubiley S.A."/>
            <person name="Severinov K.V."/>
        </authorList>
    </citation>
    <scope>NUCLEOTIDE SEQUENCE [LARGE SCALE GENOMIC DNA]</scope>
    <source>
        <strain evidence="5 6">BO5</strain>
    </source>
</reference>
<comment type="similarity">
    <text evidence="2">Belongs to the EamA transporter family.</text>
</comment>